<reference evidence="1 2" key="1">
    <citation type="submission" date="2024-01" db="EMBL/GenBank/DDBJ databases">
        <title>A telomere-to-telomere, gap-free genome of sweet tea (Lithocarpus litseifolius).</title>
        <authorList>
            <person name="Zhou J."/>
        </authorList>
    </citation>
    <scope>NUCLEOTIDE SEQUENCE [LARGE SCALE GENOMIC DNA]</scope>
    <source>
        <strain evidence="1">Zhou-2022a</strain>
        <tissue evidence="1">Leaf</tissue>
    </source>
</reference>
<keyword evidence="2" id="KW-1185">Reference proteome</keyword>
<accession>A0AAW2DXV2</accession>
<organism evidence="1 2">
    <name type="scientific">Lithocarpus litseifolius</name>
    <dbReference type="NCBI Taxonomy" id="425828"/>
    <lineage>
        <taxon>Eukaryota</taxon>
        <taxon>Viridiplantae</taxon>
        <taxon>Streptophyta</taxon>
        <taxon>Embryophyta</taxon>
        <taxon>Tracheophyta</taxon>
        <taxon>Spermatophyta</taxon>
        <taxon>Magnoliopsida</taxon>
        <taxon>eudicotyledons</taxon>
        <taxon>Gunneridae</taxon>
        <taxon>Pentapetalae</taxon>
        <taxon>rosids</taxon>
        <taxon>fabids</taxon>
        <taxon>Fagales</taxon>
        <taxon>Fagaceae</taxon>
        <taxon>Lithocarpus</taxon>
    </lineage>
</organism>
<dbReference type="EMBL" id="JAZDWU010000001">
    <property type="protein sequence ID" value="KAL0015585.1"/>
    <property type="molecule type" value="Genomic_DNA"/>
</dbReference>
<dbReference type="AlphaFoldDB" id="A0AAW2DXV2"/>
<comment type="caution">
    <text evidence="1">The sequence shown here is derived from an EMBL/GenBank/DDBJ whole genome shotgun (WGS) entry which is preliminary data.</text>
</comment>
<gene>
    <name evidence="1" type="ORF">SO802_002654</name>
</gene>
<protein>
    <submittedName>
        <fullName evidence="1">Uncharacterized protein</fullName>
    </submittedName>
</protein>
<dbReference type="Proteomes" id="UP001459277">
    <property type="component" value="Unassembled WGS sequence"/>
</dbReference>
<sequence>MVPQEEMVTSSDITLAGKIYKMVDDQARDLRRWGLTSLSWSKVSKKPIVVEENKEEEDWDEKDKTDYRRNKKFEAYLRNCCMKEKMEKMQLAFHKA</sequence>
<evidence type="ECO:0000313" key="1">
    <source>
        <dbReference type="EMBL" id="KAL0015585.1"/>
    </source>
</evidence>
<name>A0AAW2DXV2_9ROSI</name>
<evidence type="ECO:0000313" key="2">
    <source>
        <dbReference type="Proteomes" id="UP001459277"/>
    </source>
</evidence>
<proteinExistence type="predicted"/>